<evidence type="ECO:0000313" key="2">
    <source>
        <dbReference type="Proteomes" id="UP001143910"/>
    </source>
</evidence>
<proteinExistence type="predicted"/>
<evidence type="ECO:0000313" key="1">
    <source>
        <dbReference type="EMBL" id="KAJ2982230.1"/>
    </source>
</evidence>
<organism evidence="1 2">
    <name type="scientific">Zarea fungicola</name>
    <dbReference type="NCBI Taxonomy" id="93591"/>
    <lineage>
        <taxon>Eukaryota</taxon>
        <taxon>Fungi</taxon>
        <taxon>Dikarya</taxon>
        <taxon>Ascomycota</taxon>
        <taxon>Pezizomycotina</taxon>
        <taxon>Sordariomycetes</taxon>
        <taxon>Hypocreomycetidae</taxon>
        <taxon>Hypocreales</taxon>
        <taxon>Cordycipitaceae</taxon>
        <taxon>Zarea</taxon>
    </lineage>
</organism>
<comment type="caution">
    <text evidence="1">The sequence shown here is derived from an EMBL/GenBank/DDBJ whole genome shotgun (WGS) entry which is preliminary data.</text>
</comment>
<name>A0ACC1NSG9_9HYPO</name>
<gene>
    <name evidence="1" type="ORF">NQ176_g1522</name>
</gene>
<accession>A0ACC1NSG9</accession>
<dbReference type="Proteomes" id="UP001143910">
    <property type="component" value="Unassembled WGS sequence"/>
</dbReference>
<reference evidence="1" key="1">
    <citation type="submission" date="2022-08" db="EMBL/GenBank/DDBJ databases">
        <title>Genome Sequence of Lecanicillium fungicola.</title>
        <authorList>
            <person name="Buettner E."/>
        </authorList>
    </citation>
    <scope>NUCLEOTIDE SEQUENCE</scope>
    <source>
        <strain evidence="1">Babe33</strain>
    </source>
</reference>
<sequence>MQHAAGEATDQSMLIEKLMGDVPSNEGPRAIKGASMLAESDTITPLEIMANREDSGVTNLVDFEYGSSLLLSSESDSALESRSEIRNIEPAEDHSWTPSWFGQPLNLNSPPPCDGSGSIGNTTPLTEPSSGNDASTTPAGTENARHNSDQNQTPREAAQIPLEMRIESVLDQIERQGFENFDSLIALYYDKTFIGSSSLTSEQWLSRNCRLPHLIAGIFASSRQWNQLERRCLNDEIFLITEGLLNAEISAARDDIPPQMLVDLDAHREGGCEPINMCNVLAVRDDLMNKVRDSTLFVAQFLNFYAVPTLVDLTYELDVYKSLPAAEESRECCSCC</sequence>
<keyword evidence="2" id="KW-1185">Reference proteome</keyword>
<protein>
    <submittedName>
        <fullName evidence="1">Uncharacterized protein</fullName>
    </submittedName>
</protein>
<dbReference type="EMBL" id="JANJQO010000087">
    <property type="protein sequence ID" value="KAJ2982230.1"/>
    <property type="molecule type" value="Genomic_DNA"/>
</dbReference>